<evidence type="ECO:0000313" key="4">
    <source>
        <dbReference type="EMBL" id="KKB80461.1"/>
    </source>
</evidence>
<dbReference type="PATRIC" id="fig|361041.3.peg.599"/>
<feature type="region of interest" description="Disordered" evidence="2">
    <location>
        <begin position="1"/>
        <end position="74"/>
    </location>
</feature>
<dbReference type="EMBL" id="LAJG01000014">
    <property type="protein sequence ID" value="KKB80461.1"/>
    <property type="molecule type" value="Genomic_DNA"/>
</dbReference>
<feature type="compositionally biased region" description="Low complexity" evidence="2">
    <location>
        <begin position="225"/>
        <end position="239"/>
    </location>
</feature>
<dbReference type="PANTHER" id="PTHR30329:SF21">
    <property type="entry name" value="LIPOPROTEIN YIAD-RELATED"/>
    <property type="match status" value="1"/>
</dbReference>
<keyword evidence="1" id="KW-0472">Membrane</keyword>
<dbReference type="AlphaFoldDB" id="A0A0F5LDJ2"/>
<gene>
    <name evidence="4" type="ORF">VW35_06385</name>
</gene>
<feature type="compositionally biased region" description="Low complexity" evidence="2">
    <location>
        <begin position="43"/>
        <end position="66"/>
    </location>
</feature>
<keyword evidence="5" id="KW-1185">Reference proteome</keyword>
<protein>
    <recommendedName>
        <fullName evidence="3">OmpA-like domain-containing protein</fullName>
    </recommendedName>
</protein>
<dbReference type="STRING" id="361041.VW35_06385"/>
<proteinExistence type="predicted"/>
<name>A0A0F5LDJ2_9HYPH</name>
<dbReference type="InterPro" id="IPR050330">
    <property type="entry name" value="Bact_OuterMem_StrucFunc"/>
</dbReference>
<dbReference type="GO" id="GO:0016020">
    <property type="term" value="C:membrane"/>
    <property type="evidence" value="ECO:0007669"/>
    <property type="project" value="UniProtKB-UniRule"/>
</dbReference>
<feature type="compositionally biased region" description="Low complexity" evidence="2">
    <location>
        <begin position="1"/>
        <end position="29"/>
    </location>
</feature>
<dbReference type="Pfam" id="PF00691">
    <property type="entry name" value="OmpA"/>
    <property type="match status" value="1"/>
</dbReference>
<dbReference type="InterPro" id="IPR006665">
    <property type="entry name" value="OmpA-like"/>
</dbReference>
<organism evidence="4 5">
    <name type="scientific">Devosia soli</name>
    <dbReference type="NCBI Taxonomy" id="361041"/>
    <lineage>
        <taxon>Bacteria</taxon>
        <taxon>Pseudomonadati</taxon>
        <taxon>Pseudomonadota</taxon>
        <taxon>Alphaproteobacteria</taxon>
        <taxon>Hyphomicrobiales</taxon>
        <taxon>Devosiaceae</taxon>
        <taxon>Devosia</taxon>
    </lineage>
</organism>
<feature type="domain" description="OmpA-like" evidence="3">
    <location>
        <begin position="494"/>
        <end position="614"/>
    </location>
</feature>
<feature type="region of interest" description="Disordered" evidence="2">
    <location>
        <begin position="225"/>
        <end position="248"/>
    </location>
</feature>
<feature type="compositionally biased region" description="Pro residues" evidence="2">
    <location>
        <begin position="30"/>
        <end position="42"/>
    </location>
</feature>
<evidence type="ECO:0000259" key="3">
    <source>
        <dbReference type="PROSITE" id="PS51123"/>
    </source>
</evidence>
<evidence type="ECO:0000256" key="1">
    <source>
        <dbReference type="PROSITE-ProRule" id="PRU00473"/>
    </source>
</evidence>
<dbReference type="InterPro" id="IPR036737">
    <property type="entry name" value="OmpA-like_sf"/>
</dbReference>
<comment type="caution">
    <text evidence="4">The sequence shown here is derived from an EMBL/GenBank/DDBJ whole genome shotgun (WGS) entry which is preliminary data.</text>
</comment>
<dbReference type="Proteomes" id="UP000033514">
    <property type="component" value="Unassembled WGS sequence"/>
</dbReference>
<reference evidence="4 5" key="1">
    <citation type="submission" date="2015-03" db="EMBL/GenBank/DDBJ databases">
        <authorList>
            <person name="Hassan Y.I."/>
            <person name="Lepp D."/>
            <person name="Zhou T."/>
        </authorList>
    </citation>
    <scope>NUCLEOTIDE SEQUENCE [LARGE SCALE GENOMIC DNA]</scope>
    <source>
        <strain evidence="4 5">GH2-10</strain>
    </source>
</reference>
<dbReference type="PROSITE" id="PS51123">
    <property type="entry name" value="OMPA_2"/>
    <property type="match status" value="1"/>
</dbReference>
<accession>A0A0F5LDJ2</accession>
<evidence type="ECO:0000256" key="2">
    <source>
        <dbReference type="SAM" id="MobiDB-lite"/>
    </source>
</evidence>
<dbReference type="PANTHER" id="PTHR30329">
    <property type="entry name" value="STATOR ELEMENT OF FLAGELLAR MOTOR COMPLEX"/>
    <property type="match status" value="1"/>
</dbReference>
<dbReference type="CDD" id="cd07185">
    <property type="entry name" value="OmpA_C-like"/>
    <property type="match status" value="1"/>
</dbReference>
<dbReference type="SUPFAM" id="SSF103088">
    <property type="entry name" value="OmpA-like"/>
    <property type="match status" value="1"/>
</dbReference>
<sequence length="620" mass="65856">MQTMQAEPEPAPEAAPAAEQAAPEAAPAPEAEPAPETAPQPEAPVEAQQAPEAAPEAAPEQAPAEEPAARSDIASSLTAQVDAYNAAVAELSAGGDTAGAQSRIDAALAEINAICANAGLPDVDSCLAPLGLSLNPLPDVQDVTPDAPAEGQPAAPADGTVDPNAPAAEGQVTVDGQPAEVIEDLPEGVTQEQIAPVLDSAKDVTLAPEGEAAPVEPAAADANAQAATEAEAAARVAPPENDEAAQSEQIRSLAVDATAMSATAEQGTEVTATENTTVNQTVVNNYITNITNITNNNSGTTNNTTINNNTTVVDNSQTNIGQQNNVTVVEQVPVREANASDLVTQVILQVGTQLIVNSIGQDTDRFYNPQQDEVYYENLPNGRVREVVSRPDGSQVVTVRNRNGDILRRSRITPDGREIVLAYFDDRYDDELLTWRDPGLDLPPLRLNIPVRDYVLDASYADENEVETFFRQPPVEQVQRLYSIDEVKRSARVRDSVRRLEVGNLTFDTGAATIDRDQVASLSAVANGMLQLLKSNPAETFLIEGHTDAVGSDIANLRLSDLRAATVARILTDFYGVPPENLATQGYGERYLKIRTESAERENRRVTIRRITPLITVAAN</sequence>
<dbReference type="Gene3D" id="3.30.1330.60">
    <property type="entry name" value="OmpA-like domain"/>
    <property type="match status" value="1"/>
</dbReference>
<evidence type="ECO:0000313" key="5">
    <source>
        <dbReference type="Proteomes" id="UP000033514"/>
    </source>
</evidence>
<feature type="region of interest" description="Disordered" evidence="2">
    <location>
        <begin position="141"/>
        <end position="171"/>
    </location>
</feature>